<sequence length="65" mass="7176">TPSPKQTKWRITNLCNNKLISSSFHSSVTFACLLAFRSQSVVEAGTLKHEDQGESENTQPLLALD</sequence>
<evidence type="ECO:0000256" key="1">
    <source>
        <dbReference type="SAM" id="MobiDB-lite"/>
    </source>
</evidence>
<reference evidence="2" key="2">
    <citation type="submission" date="2025-09" db="UniProtKB">
        <authorList>
            <consortium name="Ensembl"/>
        </authorList>
    </citation>
    <scope>IDENTIFICATION</scope>
</reference>
<feature type="region of interest" description="Disordered" evidence="1">
    <location>
        <begin position="46"/>
        <end position="65"/>
    </location>
</feature>
<keyword evidence="3" id="KW-1185">Reference proteome</keyword>
<feature type="compositionally biased region" description="Polar residues" evidence="1">
    <location>
        <begin position="55"/>
        <end position="65"/>
    </location>
</feature>
<evidence type="ECO:0000313" key="3">
    <source>
        <dbReference type="Proteomes" id="UP000694541"/>
    </source>
</evidence>
<dbReference type="Ensembl" id="ENSANIT00000027030.1">
    <property type="protein sequence ID" value="ENSANIP00000026165.1"/>
    <property type="gene ID" value="ENSANIG00000017580.1"/>
</dbReference>
<dbReference type="AlphaFoldDB" id="A0A8B9NLF1"/>
<organism evidence="2 3">
    <name type="scientific">Accipiter nisus</name>
    <name type="common">Eurasian sparrowhawk</name>
    <dbReference type="NCBI Taxonomy" id="211598"/>
    <lineage>
        <taxon>Eukaryota</taxon>
        <taxon>Metazoa</taxon>
        <taxon>Chordata</taxon>
        <taxon>Craniata</taxon>
        <taxon>Vertebrata</taxon>
        <taxon>Euteleostomi</taxon>
        <taxon>Archelosauria</taxon>
        <taxon>Archosauria</taxon>
        <taxon>Dinosauria</taxon>
        <taxon>Saurischia</taxon>
        <taxon>Theropoda</taxon>
        <taxon>Coelurosauria</taxon>
        <taxon>Aves</taxon>
        <taxon>Neognathae</taxon>
        <taxon>Neoaves</taxon>
        <taxon>Telluraves</taxon>
        <taxon>Accipitrimorphae</taxon>
        <taxon>Accipitriformes</taxon>
        <taxon>Accipitridae</taxon>
        <taxon>Accipitrinae</taxon>
        <taxon>Accipiter</taxon>
    </lineage>
</organism>
<accession>A0A8B9NLF1</accession>
<reference evidence="2" key="1">
    <citation type="submission" date="2025-08" db="UniProtKB">
        <authorList>
            <consortium name="Ensembl"/>
        </authorList>
    </citation>
    <scope>IDENTIFICATION</scope>
</reference>
<protein>
    <submittedName>
        <fullName evidence="2">Uncharacterized protein</fullName>
    </submittedName>
</protein>
<name>A0A8B9NLF1_9AVES</name>
<dbReference type="Proteomes" id="UP000694541">
    <property type="component" value="Unplaced"/>
</dbReference>
<evidence type="ECO:0000313" key="2">
    <source>
        <dbReference type="Ensembl" id="ENSANIP00000026165.1"/>
    </source>
</evidence>
<proteinExistence type="predicted"/>